<feature type="region of interest" description="Disordered" evidence="1">
    <location>
        <begin position="1"/>
        <end position="27"/>
    </location>
</feature>
<dbReference type="AlphaFoldDB" id="A0A6G1LV72"/>
<evidence type="ECO:0000256" key="1">
    <source>
        <dbReference type="SAM" id="MobiDB-lite"/>
    </source>
</evidence>
<comment type="caution">
    <text evidence="2">The sequence shown here is derived from an EMBL/GenBank/DDBJ whole genome shotgun (WGS) entry which is preliminary data.</text>
</comment>
<protein>
    <submittedName>
        <fullName evidence="2">Uncharacterized protein</fullName>
    </submittedName>
</protein>
<feature type="compositionally biased region" description="Acidic residues" evidence="1">
    <location>
        <begin position="301"/>
        <end position="315"/>
    </location>
</feature>
<feature type="region of interest" description="Disordered" evidence="1">
    <location>
        <begin position="301"/>
        <end position="365"/>
    </location>
</feature>
<feature type="compositionally biased region" description="Polar residues" evidence="1">
    <location>
        <begin position="320"/>
        <end position="336"/>
    </location>
</feature>
<feature type="region of interest" description="Disordered" evidence="1">
    <location>
        <begin position="438"/>
        <end position="492"/>
    </location>
</feature>
<organism evidence="2 3">
    <name type="scientific">Orbilia oligospora</name>
    <name type="common">Nematode-trapping fungus</name>
    <name type="synonym">Arthrobotrys oligospora</name>
    <dbReference type="NCBI Taxonomy" id="2813651"/>
    <lineage>
        <taxon>Eukaryota</taxon>
        <taxon>Fungi</taxon>
        <taxon>Dikarya</taxon>
        <taxon>Ascomycota</taxon>
        <taxon>Pezizomycotina</taxon>
        <taxon>Orbiliomycetes</taxon>
        <taxon>Orbiliales</taxon>
        <taxon>Orbiliaceae</taxon>
        <taxon>Orbilia</taxon>
    </lineage>
</organism>
<feature type="compositionally biased region" description="Polar residues" evidence="1">
    <location>
        <begin position="348"/>
        <end position="359"/>
    </location>
</feature>
<accession>A0A6G1LV72</accession>
<gene>
    <name evidence="2" type="ORF">TWF679_001790</name>
</gene>
<sequence>MDSFDDEGSPILPFTSVSSSDHHPHHYPQSITAAASATRFGLGQVHPTQDPDSEDYIYTTINPLLTISRHHDHVDPHSLPPPIDPGTSLNPDDTANIAPDAQEDIFDAGQLPSVAYNDFSYTSIFENSLNDPINNFTLPTHGEPLGQLGTEFTSNNGAAIGFQPMPPPAQSARALRSLQQHRQPMLHFHRPTHFPIHYSLPKTIDPLIDPDMGLYTNPYMSTHMHFPTQTVRQPMYKMHARGIMPGLVRTREEQEADEKMRISAEMTARFPPEMIPVNYTTAPEANLDEPFDLTELLGEEPAAEPGVETEVESWDGGDQGRTQLASSMATSATKGSSPRARDPHLSGQCRSRATGSGSLKNHRRVDYARRKRELMKRRYGFLGLRERHQMYYVQDVRNYCRSFGLEDPENPWLKYNFEAELKAFRNIGKSLMGPLSEVPELPEQDSHALPSINLSTADRKSRASTSTAKRATKKADDSSAKKKLSVSAAERLKKEQDDKDRLARYHRACILRSIPRALFNTKILDPLNPDIGKPGRYLDFIRKIHRANIRPCLKYFLYRELDSVQSTALNEGGSAALADRISSLEWDIRDYMKRGEVRVTQNIRVVVRDYRAGFIKLPQEGSCILYHDGKLLGHFRANRLLPFLYPFLRGTAGPVWKEDGNQPKPVPEVYMRAYAQMFPQDLLQFDDSENYSYCRHGHRVNNPQTHGRQSYQNQETQMIHGLDGALRFR</sequence>
<dbReference type="EMBL" id="WIWT01000128">
    <property type="protein sequence ID" value="KAF3198778.1"/>
    <property type="molecule type" value="Genomic_DNA"/>
</dbReference>
<reference evidence="2" key="1">
    <citation type="submission" date="2019-06" db="EMBL/GenBank/DDBJ databases">
        <authorList>
            <person name="Palmer J.M."/>
        </authorList>
    </citation>
    <scope>NUCLEOTIDE SEQUENCE</scope>
    <source>
        <strain evidence="2">TWF679</strain>
    </source>
</reference>
<evidence type="ECO:0000313" key="3">
    <source>
        <dbReference type="Proteomes" id="UP000614610"/>
    </source>
</evidence>
<dbReference type="Proteomes" id="UP000614610">
    <property type="component" value="Unassembled WGS sequence"/>
</dbReference>
<proteinExistence type="predicted"/>
<evidence type="ECO:0000313" key="2">
    <source>
        <dbReference type="EMBL" id="KAF3198778.1"/>
    </source>
</evidence>
<dbReference type="OrthoDB" id="5338872at2759"/>
<name>A0A6G1LV72_ORBOL</name>